<dbReference type="Proteomes" id="UP001153269">
    <property type="component" value="Unassembled WGS sequence"/>
</dbReference>
<evidence type="ECO:0000313" key="3">
    <source>
        <dbReference type="Proteomes" id="UP001153269"/>
    </source>
</evidence>
<feature type="compositionally biased region" description="Basic and acidic residues" evidence="1">
    <location>
        <begin position="25"/>
        <end position="44"/>
    </location>
</feature>
<dbReference type="EMBL" id="CADEAL010004185">
    <property type="protein sequence ID" value="CAB1453797.1"/>
    <property type="molecule type" value="Genomic_DNA"/>
</dbReference>
<proteinExistence type="predicted"/>
<keyword evidence="3" id="KW-1185">Reference proteome</keyword>
<feature type="compositionally biased region" description="Gly residues" evidence="1">
    <location>
        <begin position="13"/>
        <end position="24"/>
    </location>
</feature>
<sequence length="110" mass="11662">MSFNPTTVKASARGGGGGDGGGGETPKRLSWSREESPEQHKEVDLAVSLPPHSHLVALRSGRRGDTPPVGRQDSLLKATGWVGGCSPDQGESSTQRLQLLRWRTLGVCSE</sequence>
<gene>
    <name evidence="2" type="ORF">PLEPLA_LOCUS41557</name>
</gene>
<dbReference type="AlphaFoldDB" id="A0A9N7Z8K2"/>
<feature type="region of interest" description="Disordered" evidence="1">
    <location>
        <begin position="1"/>
        <end position="45"/>
    </location>
</feature>
<comment type="caution">
    <text evidence="2">The sequence shown here is derived from an EMBL/GenBank/DDBJ whole genome shotgun (WGS) entry which is preliminary data.</text>
</comment>
<accession>A0A9N7Z8K2</accession>
<organism evidence="2 3">
    <name type="scientific">Pleuronectes platessa</name>
    <name type="common">European plaice</name>
    <dbReference type="NCBI Taxonomy" id="8262"/>
    <lineage>
        <taxon>Eukaryota</taxon>
        <taxon>Metazoa</taxon>
        <taxon>Chordata</taxon>
        <taxon>Craniata</taxon>
        <taxon>Vertebrata</taxon>
        <taxon>Euteleostomi</taxon>
        <taxon>Actinopterygii</taxon>
        <taxon>Neopterygii</taxon>
        <taxon>Teleostei</taxon>
        <taxon>Neoteleostei</taxon>
        <taxon>Acanthomorphata</taxon>
        <taxon>Carangaria</taxon>
        <taxon>Pleuronectiformes</taxon>
        <taxon>Pleuronectoidei</taxon>
        <taxon>Pleuronectidae</taxon>
        <taxon>Pleuronectes</taxon>
    </lineage>
</organism>
<protein>
    <submittedName>
        <fullName evidence="2">Uncharacterized protein</fullName>
    </submittedName>
</protein>
<reference evidence="2" key="1">
    <citation type="submission" date="2020-03" db="EMBL/GenBank/DDBJ databases">
        <authorList>
            <person name="Weist P."/>
        </authorList>
    </citation>
    <scope>NUCLEOTIDE SEQUENCE</scope>
</reference>
<name>A0A9N7Z8K2_PLEPL</name>
<evidence type="ECO:0000313" key="2">
    <source>
        <dbReference type="EMBL" id="CAB1453797.1"/>
    </source>
</evidence>
<evidence type="ECO:0000256" key="1">
    <source>
        <dbReference type="SAM" id="MobiDB-lite"/>
    </source>
</evidence>